<dbReference type="InterPro" id="IPR016413">
    <property type="entry name" value="Phage_T4_DenA_endoDNaseII"/>
</dbReference>
<comment type="cofactor">
    <cofactor evidence="1">
        <name>Mg(2+)</name>
        <dbReference type="ChEBI" id="CHEBI:18420"/>
    </cofactor>
</comment>
<dbReference type="PIRSF" id="PIRSF004362">
    <property type="entry name" value="Endonuclease_II_phage_DenA"/>
    <property type="match status" value="1"/>
</dbReference>
<feature type="domain" description="GIY-YIG" evidence="3">
    <location>
        <begin position="45"/>
        <end position="148"/>
    </location>
</feature>
<dbReference type="InterPro" id="IPR053748">
    <property type="entry name" value="Host_DNA_Degrad_Endo"/>
</dbReference>
<dbReference type="SUPFAM" id="SSF82771">
    <property type="entry name" value="GIY-YIG endonuclease"/>
    <property type="match status" value="1"/>
</dbReference>
<dbReference type="Gene3D" id="3.40.1440.40">
    <property type="match status" value="1"/>
</dbReference>
<protein>
    <recommendedName>
        <fullName evidence="3">GIY-YIG domain-containing protein</fullName>
    </recommendedName>
</protein>
<dbReference type="Proteomes" id="UP000832072">
    <property type="component" value="Segment"/>
</dbReference>
<name>A0AAE9K5G1_9CAUD</name>
<dbReference type="CDD" id="cd10436">
    <property type="entry name" value="GIY-YIG_EndoII_Hpy188I_like"/>
    <property type="match status" value="1"/>
</dbReference>
<organism evidence="4 5">
    <name type="scientific">Cronobacter phage LPCS28</name>
    <dbReference type="NCBI Taxonomy" id="2924885"/>
    <lineage>
        <taxon>Viruses</taxon>
        <taxon>Duplodnaviria</taxon>
        <taxon>Heunggongvirae</taxon>
        <taxon>Uroviricota</taxon>
        <taxon>Caudoviricetes</taxon>
        <taxon>Pantevenvirales</taxon>
        <taxon>Straboviridae</taxon>
        <taxon>Nanhuvirus</taxon>
        <taxon>Nanhuvirus LPCS28</taxon>
    </lineage>
</organism>
<reference evidence="4 5" key="1">
    <citation type="submission" date="2022-02" db="EMBL/GenBank/DDBJ databases">
        <authorList>
            <person name="Tian F."/>
            <person name="Li J."/>
            <person name="Li F."/>
            <person name="Tong Y."/>
        </authorList>
    </citation>
    <scope>NUCLEOTIDE SEQUENCE [LARGE SCALE GENOMIC DNA]</scope>
</reference>
<dbReference type="GO" id="GO:0046872">
    <property type="term" value="F:metal ion binding"/>
    <property type="evidence" value="ECO:0007669"/>
    <property type="project" value="InterPro"/>
</dbReference>
<dbReference type="InterPro" id="IPR044556">
    <property type="entry name" value="EndoII-like_GIY-YIG"/>
</dbReference>
<evidence type="ECO:0000256" key="1">
    <source>
        <dbReference type="ARBA" id="ARBA00001946"/>
    </source>
</evidence>
<evidence type="ECO:0000259" key="3">
    <source>
        <dbReference type="SMART" id="SM00465"/>
    </source>
</evidence>
<keyword evidence="2" id="KW-0460">Magnesium</keyword>
<dbReference type="EMBL" id="OM638103">
    <property type="protein sequence ID" value="UNY47061.1"/>
    <property type="molecule type" value="Genomic_DNA"/>
</dbReference>
<dbReference type="InterPro" id="IPR000305">
    <property type="entry name" value="GIY-YIG_endonuc"/>
</dbReference>
<dbReference type="GO" id="GO:0004519">
    <property type="term" value="F:endonuclease activity"/>
    <property type="evidence" value="ECO:0007669"/>
    <property type="project" value="InterPro"/>
</dbReference>
<keyword evidence="5" id="KW-1185">Reference proteome</keyword>
<dbReference type="SMART" id="SM00465">
    <property type="entry name" value="GIYc"/>
    <property type="match status" value="1"/>
</dbReference>
<evidence type="ECO:0000256" key="2">
    <source>
        <dbReference type="ARBA" id="ARBA00022842"/>
    </source>
</evidence>
<evidence type="ECO:0000313" key="4">
    <source>
        <dbReference type="EMBL" id="UNY47061.1"/>
    </source>
</evidence>
<gene>
    <name evidence="4" type="ORF">EHEKIMEA_00179</name>
</gene>
<evidence type="ECO:0000313" key="5">
    <source>
        <dbReference type="Proteomes" id="UP000832072"/>
    </source>
</evidence>
<accession>A0AAE9K5G1</accession>
<sequence>MKYKHLSKKDKLNVLKNRFKFTHLVKLDMDGDRIRRNFIKPKEITNVIYAIAIDDELVYIGKTNCFWKRMDTYRNSKYWKNANPSNVQKTEKLEQAIKSGKKVDIFIRKCVALTINTDVGSVLITTMHTEEPRFINQFKPEWNIQFGKL</sequence>
<dbReference type="InterPro" id="IPR035901">
    <property type="entry name" value="GIY-YIG_endonuc_sf"/>
</dbReference>
<proteinExistence type="predicted"/>